<protein>
    <recommendedName>
        <fullName evidence="4">HTH arsR-type domain-containing protein</fullName>
    </recommendedName>
</protein>
<gene>
    <name evidence="5" type="ORF">S12H4_55427</name>
</gene>
<dbReference type="Gene3D" id="1.10.10.10">
    <property type="entry name" value="Winged helix-like DNA-binding domain superfamily/Winged helix DNA-binding domain"/>
    <property type="match status" value="1"/>
</dbReference>
<dbReference type="InterPro" id="IPR011991">
    <property type="entry name" value="ArsR-like_HTH"/>
</dbReference>
<dbReference type="SMART" id="SM00418">
    <property type="entry name" value="HTH_ARSR"/>
    <property type="match status" value="1"/>
</dbReference>
<evidence type="ECO:0000256" key="3">
    <source>
        <dbReference type="ARBA" id="ARBA00023163"/>
    </source>
</evidence>
<dbReference type="PROSITE" id="PS50987">
    <property type="entry name" value="HTH_ARSR_2"/>
    <property type="match status" value="1"/>
</dbReference>
<dbReference type="GO" id="GO:0003700">
    <property type="term" value="F:DNA-binding transcription factor activity"/>
    <property type="evidence" value="ECO:0007669"/>
    <property type="project" value="InterPro"/>
</dbReference>
<dbReference type="CDD" id="cd00090">
    <property type="entry name" value="HTH_ARSR"/>
    <property type="match status" value="1"/>
</dbReference>
<sequence>MNETIAEHAAEVLKAIAHPVRLQIVELLQAEEMCVGDIVNALGAKQAITSQQLNMMKAKGVLSCRRDGARVYYRIENRNVIKLLDCIYDHCERKKG</sequence>
<evidence type="ECO:0000256" key="2">
    <source>
        <dbReference type="ARBA" id="ARBA00023125"/>
    </source>
</evidence>
<dbReference type="AlphaFoldDB" id="X1W130"/>
<dbReference type="Pfam" id="PF01022">
    <property type="entry name" value="HTH_5"/>
    <property type="match status" value="1"/>
</dbReference>
<accession>X1W130</accession>
<dbReference type="PANTHER" id="PTHR43132">
    <property type="entry name" value="ARSENICAL RESISTANCE OPERON REPRESSOR ARSR-RELATED"/>
    <property type="match status" value="1"/>
</dbReference>
<dbReference type="InterPro" id="IPR036390">
    <property type="entry name" value="WH_DNA-bd_sf"/>
</dbReference>
<dbReference type="EMBL" id="BARW01035553">
    <property type="protein sequence ID" value="GAJ21240.1"/>
    <property type="molecule type" value="Genomic_DNA"/>
</dbReference>
<dbReference type="InterPro" id="IPR051011">
    <property type="entry name" value="Metal_resp_trans_reg"/>
</dbReference>
<keyword evidence="3" id="KW-0804">Transcription</keyword>
<feature type="domain" description="HTH arsR-type" evidence="4">
    <location>
        <begin position="1"/>
        <end position="95"/>
    </location>
</feature>
<organism evidence="5">
    <name type="scientific">marine sediment metagenome</name>
    <dbReference type="NCBI Taxonomy" id="412755"/>
    <lineage>
        <taxon>unclassified sequences</taxon>
        <taxon>metagenomes</taxon>
        <taxon>ecological metagenomes</taxon>
    </lineage>
</organism>
<dbReference type="NCBIfam" id="NF033788">
    <property type="entry name" value="HTH_metalloreg"/>
    <property type="match status" value="1"/>
</dbReference>
<dbReference type="InterPro" id="IPR036388">
    <property type="entry name" value="WH-like_DNA-bd_sf"/>
</dbReference>
<name>X1W130_9ZZZZ</name>
<evidence type="ECO:0000256" key="1">
    <source>
        <dbReference type="ARBA" id="ARBA00023015"/>
    </source>
</evidence>
<keyword evidence="1" id="KW-0805">Transcription regulation</keyword>
<dbReference type="InterPro" id="IPR001845">
    <property type="entry name" value="HTH_ArsR_DNA-bd_dom"/>
</dbReference>
<proteinExistence type="predicted"/>
<comment type="caution">
    <text evidence="5">The sequence shown here is derived from an EMBL/GenBank/DDBJ whole genome shotgun (WGS) entry which is preliminary data.</text>
</comment>
<dbReference type="SUPFAM" id="SSF46785">
    <property type="entry name" value="Winged helix' DNA-binding domain"/>
    <property type="match status" value="1"/>
</dbReference>
<evidence type="ECO:0000313" key="5">
    <source>
        <dbReference type="EMBL" id="GAJ21240.1"/>
    </source>
</evidence>
<dbReference type="PRINTS" id="PR00778">
    <property type="entry name" value="HTHARSR"/>
</dbReference>
<dbReference type="GO" id="GO:0003677">
    <property type="term" value="F:DNA binding"/>
    <property type="evidence" value="ECO:0007669"/>
    <property type="project" value="UniProtKB-KW"/>
</dbReference>
<keyword evidence="2" id="KW-0238">DNA-binding</keyword>
<evidence type="ECO:0000259" key="4">
    <source>
        <dbReference type="PROSITE" id="PS50987"/>
    </source>
</evidence>
<dbReference type="PANTHER" id="PTHR43132:SF2">
    <property type="entry name" value="ARSENICAL RESISTANCE OPERON REPRESSOR ARSR-RELATED"/>
    <property type="match status" value="1"/>
</dbReference>
<reference evidence="5" key="1">
    <citation type="journal article" date="2014" name="Front. Microbiol.">
        <title>High frequency of phylogenetically diverse reductive dehalogenase-homologous genes in deep subseafloor sedimentary metagenomes.</title>
        <authorList>
            <person name="Kawai M."/>
            <person name="Futagami T."/>
            <person name="Toyoda A."/>
            <person name="Takaki Y."/>
            <person name="Nishi S."/>
            <person name="Hori S."/>
            <person name="Arai W."/>
            <person name="Tsubouchi T."/>
            <person name="Morono Y."/>
            <person name="Uchiyama I."/>
            <person name="Ito T."/>
            <person name="Fujiyama A."/>
            <person name="Inagaki F."/>
            <person name="Takami H."/>
        </authorList>
    </citation>
    <scope>NUCLEOTIDE SEQUENCE</scope>
    <source>
        <strain evidence="5">Expedition CK06-06</strain>
    </source>
</reference>